<dbReference type="InterPro" id="IPR006685">
    <property type="entry name" value="MscS_channel_2nd"/>
</dbReference>
<dbReference type="InterPro" id="IPR011014">
    <property type="entry name" value="MscS_channel_TM-2"/>
</dbReference>
<feature type="transmembrane region" description="Helical" evidence="8">
    <location>
        <begin position="131"/>
        <end position="155"/>
    </location>
</feature>
<evidence type="ECO:0000256" key="2">
    <source>
        <dbReference type="ARBA" id="ARBA00008017"/>
    </source>
</evidence>
<dbReference type="RefSeq" id="WP_144302504.1">
    <property type="nucleotide sequence ID" value="NZ_QMIE01000005.1"/>
</dbReference>
<evidence type="ECO:0000256" key="3">
    <source>
        <dbReference type="ARBA" id="ARBA00022475"/>
    </source>
</evidence>
<evidence type="ECO:0000259" key="10">
    <source>
        <dbReference type="Pfam" id="PF21082"/>
    </source>
</evidence>
<dbReference type="InterPro" id="IPR010920">
    <property type="entry name" value="LSM_dom_sf"/>
</dbReference>
<dbReference type="SUPFAM" id="SSF82861">
    <property type="entry name" value="Mechanosensitive channel protein MscS (YggB), transmembrane region"/>
    <property type="match status" value="1"/>
</dbReference>
<comment type="similarity">
    <text evidence="2">Belongs to the MscS (TC 1.A.23) family.</text>
</comment>
<feature type="transmembrane region" description="Helical" evidence="8">
    <location>
        <begin position="364"/>
        <end position="382"/>
    </location>
</feature>
<evidence type="ECO:0000256" key="1">
    <source>
        <dbReference type="ARBA" id="ARBA00004651"/>
    </source>
</evidence>
<evidence type="ECO:0000313" key="13">
    <source>
        <dbReference type="Proteomes" id="UP000448292"/>
    </source>
</evidence>
<keyword evidence="5 8" id="KW-1133">Transmembrane helix</keyword>
<protein>
    <recommendedName>
        <fullName evidence="14">Mechanosensitive ion channel family protein</fullName>
    </recommendedName>
</protein>
<comment type="subcellular location">
    <subcellularLocation>
        <location evidence="1">Cell membrane</location>
        <topology evidence="1">Multi-pass membrane protein</topology>
    </subcellularLocation>
</comment>
<feature type="transmembrane region" description="Helical" evidence="8">
    <location>
        <begin position="211"/>
        <end position="232"/>
    </location>
</feature>
<keyword evidence="3" id="KW-1003">Cell membrane</keyword>
<dbReference type="SUPFAM" id="SSF50182">
    <property type="entry name" value="Sm-like ribonucleoproteins"/>
    <property type="match status" value="1"/>
</dbReference>
<dbReference type="PANTHER" id="PTHR30460:SF0">
    <property type="entry name" value="MODERATE CONDUCTANCE MECHANOSENSITIVE CHANNEL YBIO"/>
    <property type="match status" value="1"/>
</dbReference>
<dbReference type="AlphaFoldDB" id="A0A7M3MFN2"/>
<sequence>MNGSHSTVRALFVVLIMAFLALCGCPAHLAAAEGIERSPAAATLPDDLSPAEVDEAMSTMDDEQARQLLHERLKAQAEARAAQDAPESRSNRLMDASTQLRERLLAIKASRGHILDELGDSLQRMAQGGGYGALLLACVGALLITFAAWAMETLFRRRMTGWRNRTRISEESSSKGRMLAADAFLAVSGLLLYAVTILALFSAFFGKETPGYVVAAHILLFFLVFRPVQVVARLLLRPNTPELRIIPLSDKGALALNSFIGTLMLLALGSWYTIEAFRAVGTSETAVIVLQLALACVMLGFVLLAIFSFRKSVAEAIACRRNEESVGARLRAQFASRWHIIAILYVSLVAIIYLAVLLTQGIDGPHGLFLMSLGVIPLYYLLDLIAKRILDGVFGIIVAKPPKPMSMVHPVDEGGCAPEAASTESAEVRQPVSPVEEQPRPESHPLYETTRRSVRIALAGFVALILLHAWRVPVPRADLIIEAGVNILVILFITVGLWRLIKRAIERKFREASEAGNPNPRLRTLLPLFQKILGVFFLVTASLMVIAQFGVDIGPLLAGAGVLGLAIGLGSQTLVKDVVAGVFFLMDDAFRVGDYVKLGSTEGYVIRMSVRTLNLEHYLGYVLIIPYGDIKNVINFSRNPISIKLKIPMPLETDPKKFKKIVRKINDQLMEEEEFRGDLVQPVKSQGVKRIEDSVMTFGVKFMARPGTQFSIRKEVYARLYKELKKAGLTFAAPGVTVYTAKQDAEDAETATQGAAAAAVQKRKAAKQQEEGAKE</sequence>
<dbReference type="OrthoDB" id="9784565at2"/>
<dbReference type="Proteomes" id="UP000448292">
    <property type="component" value="Unassembled WGS sequence"/>
</dbReference>
<evidence type="ECO:0000256" key="5">
    <source>
        <dbReference type="ARBA" id="ARBA00022989"/>
    </source>
</evidence>
<evidence type="ECO:0000256" key="6">
    <source>
        <dbReference type="ARBA" id="ARBA00023136"/>
    </source>
</evidence>
<feature type="region of interest" description="Disordered" evidence="7">
    <location>
        <begin position="420"/>
        <end position="443"/>
    </location>
</feature>
<comment type="caution">
    <text evidence="12">The sequence shown here is derived from an EMBL/GenBank/DDBJ whole genome shotgun (WGS) entry which is preliminary data.</text>
</comment>
<feature type="transmembrane region" description="Helical" evidence="8">
    <location>
        <begin position="286"/>
        <end position="307"/>
    </location>
</feature>
<evidence type="ECO:0000256" key="4">
    <source>
        <dbReference type="ARBA" id="ARBA00022692"/>
    </source>
</evidence>
<gene>
    <name evidence="12" type="ORF">DPQ33_06985</name>
</gene>
<dbReference type="GO" id="GO:0008381">
    <property type="term" value="F:mechanosensitive monoatomic ion channel activity"/>
    <property type="evidence" value="ECO:0007669"/>
    <property type="project" value="InterPro"/>
</dbReference>
<dbReference type="SUPFAM" id="SSF82689">
    <property type="entry name" value="Mechanosensitive channel protein MscS (YggB), C-terminal domain"/>
    <property type="match status" value="1"/>
</dbReference>
<feature type="transmembrane region" description="Helical" evidence="8">
    <location>
        <begin position="338"/>
        <end position="358"/>
    </location>
</feature>
<dbReference type="InterPro" id="IPR049278">
    <property type="entry name" value="MS_channel_C"/>
</dbReference>
<evidence type="ECO:0000259" key="9">
    <source>
        <dbReference type="Pfam" id="PF00924"/>
    </source>
</evidence>
<dbReference type="InterPro" id="IPR045276">
    <property type="entry name" value="YbiO_bact"/>
</dbReference>
<dbReference type="EMBL" id="QMIE01000005">
    <property type="protein sequence ID" value="TVM17851.1"/>
    <property type="molecule type" value="Genomic_DNA"/>
</dbReference>
<reference evidence="12 13" key="1">
    <citation type="submission" date="2018-06" db="EMBL/GenBank/DDBJ databases">
        <title>Complete genome of Desulfovibrio indonesiensis P37SLT.</title>
        <authorList>
            <person name="Crispim J.S."/>
            <person name="Vidigal P.M.P."/>
            <person name="Silva L.C.F."/>
            <person name="Laguardia C.N."/>
            <person name="Araujo L.C."/>
            <person name="Dias R.S."/>
            <person name="Sousa M.P."/>
            <person name="Paula S.O."/>
            <person name="Silva C."/>
        </authorList>
    </citation>
    <scope>NUCLEOTIDE SEQUENCE [LARGE SCALE GENOMIC DNA]</scope>
    <source>
        <strain evidence="12 13">P37SLT</strain>
    </source>
</reference>
<dbReference type="InterPro" id="IPR023408">
    <property type="entry name" value="MscS_beta-dom_sf"/>
</dbReference>
<dbReference type="InterPro" id="IPR011066">
    <property type="entry name" value="MscS_channel_C_sf"/>
</dbReference>
<dbReference type="Gene3D" id="3.30.70.100">
    <property type="match status" value="1"/>
</dbReference>
<name>A0A7M3MFN2_9BACT</name>
<organism evidence="12 13">
    <name type="scientific">Oceanidesulfovibrio indonesiensis</name>
    <dbReference type="NCBI Taxonomy" id="54767"/>
    <lineage>
        <taxon>Bacteria</taxon>
        <taxon>Pseudomonadati</taxon>
        <taxon>Thermodesulfobacteriota</taxon>
        <taxon>Desulfovibrionia</taxon>
        <taxon>Desulfovibrionales</taxon>
        <taxon>Desulfovibrionaceae</taxon>
        <taxon>Oceanidesulfovibrio</taxon>
    </lineage>
</organism>
<dbReference type="GO" id="GO:0005886">
    <property type="term" value="C:plasma membrane"/>
    <property type="evidence" value="ECO:0007669"/>
    <property type="project" value="UniProtKB-SubCell"/>
</dbReference>
<feature type="transmembrane region" description="Helical" evidence="8">
    <location>
        <begin position="253"/>
        <end position="274"/>
    </location>
</feature>
<feature type="transmembrane region" description="Helical" evidence="8">
    <location>
        <begin position="479"/>
        <end position="501"/>
    </location>
</feature>
<evidence type="ECO:0008006" key="14">
    <source>
        <dbReference type="Google" id="ProtNLM"/>
    </source>
</evidence>
<dbReference type="Pfam" id="PF21088">
    <property type="entry name" value="MS_channel_1st"/>
    <property type="match status" value="1"/>
</dbReference>
<proteinExistence type="inferred from homology"/>
<dbReference type="Pfam" id="PF00924">
    <property type="entry name" value="MS_channel_2nd"/>
    <property type="match status" value="1"/>
</dbReference>
<feature type="domain" description="Mechanosensitive ion channel MscS" evidence="9">
    <location>
        <begin position="573"/>
        <end position="638"/>
    </location>
</feature>
<evidence type="ECO:0000259" key="11">
    <source>
        <dbReference type="Pfam" id="PF21088"/>
    </source>
</evidence>
<evidence type="ECO:0000256" key="7">
    <source>
        <dbReference type="SAM" id="MobiDB-lite"/>
    </source>
</evidence>
<feature type="transmembrane region" description="Helical" evidence="8">
    <location>
        <begin position="532"/>
        <end position="550"/>
    </location>
</feature>
<keyword evidence="4 8" id="KW-0812">Transmembrane</keyword>
<feature type="transmembrane region" description="Helical" evidence="8">
    <location>
        <begin position="454"/>
        <end position="473"/>
    </location>
</feature>
<keyword evidence="13" id="KW-1185">Reference proteome</keyword>
<accession>A0A7M3MFN2</accession>
<dbReference type="Gene3D" id="2.30.30.60">
    <property type="match status" value="1"/>
</dbReference>
<feature type="transmembrane region" description="Helical" evidence="8">
    <location>
        <begin position="183"/>
        <end position="205"/>
    </location>
</feature>
<dbReference type="Pfam" id="PF21082">
    <property type="entry name" value="MS_channel_3rd"/>
    <property type="match status" value="1"/>
</dbReference>
<dbReference type="PANTHER" id="PTHR30460">
    <property type="entry name" value="MODERATE CONDUCTANCE MECHANOSENSITIVE CHANNEL YBIO"/>
    <property type="match status" value="1"/>
</dbReference>
<feature type="domain" description="Mechanosensitive ion channel transmembrane helices 2/3" evidence="11">
    <location>
        <begin position="532"/>
        <end position="572"/>
    </location>
</feature>
<evidence type="ECO:0000256" key="8">
    <source>
        <dbReference type="SAM" id="Phobius"/>
    </source>
</evidence>
<keyword evidence="6 8" id="KW-0472">Membrane</keyword>
<dbReference type="InterPro" id="IPR049142">
    <property type="entry name" value="MS_channel_1st"/>
</dbReference>
<evidence type="ECO:0000313" key="12">
    <source>
        <dbReference type="EMBL" id="TVM17851.1"/>
    </source>
</evidence>
<feature type="domain" description="Mechanosensitive ion channel MscS C-terminal" evidence="10">
    <location>
        <begin position="643"/>
        <end position="729"/>
    </location>
</feature>
<dbReference type="Gene3D" id="1.10.287.1260">
    <property type="match status" value="1"/>
</dbReference>